<protein>
    <submittedName>
        <fullName evidence="4">Major capsid protein L1</fullName>
    </submittedName>
</protein>
<keyword evidence="1" id="KW-1133">Transmembrane helix</keyword>
<feature type="chain" id="PRO_5044716328" evidence="2">
    <location>
        <begin position="28"/>
        <end position="197"/>
    </location>
</feature>
<keyword evidence="5" id="KW-1185">Reference proteome</keyword>
<sequence length="197" mass="21038">MAIPATASASLLLVVATIIALSVPISARPGRPFHPCNTLLISYSFTSFSSSETSESNSDGSLASRQPSTFITVYRIISPFHVSRHLPQPSEIDRPIPSQSQRDVAPLASSLQDRARDILAVAAGLLFGVGCGALTAATLYFLFAVATNRHVILGGSHYEDEEEEDEYDEIPSPKKGAYVAVPVVETDVATKDGYAKN</sequence>
<dbReference type="EMBL" id="JAMFTS010000003">
    <property type="protein sequence ID" value="KAJ4774326.1"/>
    <property type="molecule type" value="Genomic_DNA"/>
</dbReference>
<dbReference type="Proteomes" id="UP001140206">
    <property type="component" value="Chromosome 2"/>
</dbReference>
<evidence type="ECO:0000313" key="4">
    <source>
        <dbReference type="EMBL" id="KAJ4784312.1"/>
    </source>
</evidence>
<dbReference type="AlphaFoldDB" id="A0AAV8ET22"/>
<reference evidence="4" key="1">
    <citation type="submission" date="2022-08" db="EMBL/GenBank/DDBJ databases">
        <authorList>
            <person name="Marques A."/>
        </authorList>
    </citation>
    <scope>NUCLEOTIDE SEQUENCE</scope>
    <source>
        <strain evidence="4">RhyPub2mFocal</strain>
        <tissue evidence="4">Leaves</tissue>
    </source>
</reference>
<feature type="signal peptide" evidence="2">
    <location>
        <begin position="1"/>
        <end position="27"/>
    </location>
</feature>
<dbReference type="PANTHER" id="PTHR35107">
    <property type="entry name" value="EXPRESSED PROTEIN"/>
    <property type="match status" value="1"/>
</dbReference>
<keyword evidence="1" id="KW-0472">Membrane</keyword>
<evidence type="ECO:0000313" key="5">
    <source>
        <dbReference type="Proteomes" id="UP001140206"/>
    </source>
</evidence>
<organism evidence="4 5">
    <name type="scientific">Rhynchospora pubera</name>
    <dbReference type="NCBI Taxonomy" id="906938"/>
    <lineage>
        <taxon>Eukaryota</taxon>
        <taxon>Viridiplantae</taxon>
        <taxon>Streptophyta</taxon>
        <taxon>Embryophyta</taxon>
        <taxon>Tracheophyta</taxon>
        <taxon>Spermatophyta</taxon>
        <taxon>Magnoliopsida</taxon>
        <taxon>Liliopsida</taxon>
        <taxon>Poales</taxon>
        <taxon>Cyperaceae</taxon>
        <taxon>Cyperoideae</taxon>
        <taxon>Rhynchosporeae</taxon>
        <taxon>Rhynchospora</taxon>
    </lineage>
</organism>
<accession>A0AAV8ET22</accession>
<keyword evidence="2" id="KW-0732">Signal</keyword>
<dbReference type="PANTHER" id="PTHR35107:SF2">
    <property type="entry name" value="EXPRESSED PROTEIN"/>
    <property type="match status" value="1"/>
</dbReference>
<evidence type="ECO:0000256" key="1">
    <source>
        <dbReference type="SAM" id="Phobius"/>
    </source>
</evidence>
<evidence type="ECO:0000313" key="3">
    <source>
        <dbReference type="EMBL" id="KAJ4774326.1"/>
    </source>
</evidence>
<gene>
    <name evidence="4" type="ORF">LUZ62_035558</name>
    <name evidence="3" type="ORF">LUZ62_058583</name>
</gene>
<name>A0AAV8ET22_9POAL</name>
<evidence type="ECO:0000256" key="2">
    <source>
        <dbReference type="SAM" id="SignalP"/>
    </source>
</evidence>
<feature type="transmembrane region" description="Helical" evidence="1">
    <location>
        <begin position="118"/>
        <end position="143"/>
    </location>
</feature>
<dbReference type="Proteomes" id="UP001140206">
    <property type="component" value="Chromosome 3"/>
</dbReference>
<dbReference type="EMBL" id="JAMFTS010000002">
    <property type="protein sequence ID" value="KAJ4784312.1"/>
    <property type="molecule type" value="Genomic_DNA"/>
</dbReference>
<proteinExistence type="predicted"/>
<comment type="caution">
    <text evidence="4">The sequence shown here is derived from an EMBL/GenBank/DDBJ whole genome shotgun (WGS) entry which is preliminary data.</text>
</comment>
<keyword evidence="1" id="KW-0812">Transmembrane</keyword>